<dbReference type="PANTHER" id="PTHR20836:SF0">
    <property type="entry name" value="4-HYDROXY-TETRAHYDRODIPICOLINATE REDUCTASE 1, CHLOROPLASTIC-RELATED"/>
    <property type="match status" value="1"/>
</dbReference>
<feature type="binding site" evidence="12">
    <location>
        <begin position="107"/>
        <end position="109"/>
    </location>
    <ligand>
        <name>NAD(+)</name>
        <dbReference type="ChEBI" id="CHEBI:57540"/>
    </ligand>
</feature>
<dbReference type="InterPro" id="IPR000846">
    <property type="entry name" value="DapB_N"/>
</dbReference>
<evidence type="ECO:0000259" key="13">
    <source>
        <dbReference type="Pfam" id="PF01113"/>
    </source>
</evidence>
<dbReference type="GO" id="GO:0050661">
    <property type="term" value="F:NADP binding"/>
    <property type="evidence" value="ECO:0007669"/>
    <property type="project" value="UniProtKB-UniRule"/>
</dbReference>
<evidence type="ECO:0000256" key="1">
    <source>
        <dbReference type="ARBA" id="ARBA00006642"/>
    </source>
</evidence>
<evidence type="ECO:0000256" key="6">
    <source>
        <dbReference type="ARBA" id="ARBA00023027"/>
    </source>
</evidence>
<evidence type="ECO:0000256" key="12">
    <source>
        <dbReference type="HAMAP-Rule" id="MF_00102"/>
    </source>
</evidence>
<dbReference type="EC" id="1.17.1.8" evidence="9 12"/>
<gene>
    <name evidence="12 15" type="primary">dapB</name>
    <name evidence="15" type="ORF">HZF06_02380</name>
</gene>
<accession>A0A7D6W145</accession>
<evidence type="ECO:0000256" key="11">
    <source>
        <dbReference type="ARBA" id="ARBA00049396"/>
    </source>
</evidence>
<keyword evidence="5 12" id="KW-0560">Oxidoreductase</keyword>
<evidence type="ECO:0000259" key="14">
    <source>
        <dbReference type="Pfam" id="PF05173"/>
    </source>
</evidence>
<evidence type="ECO:0000313" key="15">
    <source>
        <dbReference type="EMBL" id="QLY80451.1"/>
    </source>
</evidence>
<comment type="caution">
    <text evidence="12">Lacks conserved residue(s) required for the propagation of feature annotation.</text>
</comment>
<evidence type="ECO:0000256" key="8">
    <source>
        <dbReference type="ARBA" id="ARBA00037922"/>
    </source>
</evidence>
<dbReference type="GO" id="GO:0016726">
    <property type="term" value="F:oxidoreductase activity, acting on CH or CH2 groups, NAD or NADP as acceptor"/>
    <property type="evidence" value="ECO:0007669"/>
    <property type="project" value="UniProtKB-UniRule"/>
</dbReference>
<dbReference type="KEGG" id="cint:HZF06_02380"/>
<dbReference type="InterPro" id="IPR022663">
    <property type="entry name" value="DapB_C"/>
</dbReference>
<dbReference type="GO" id="GO:0005829">
    <property type="term" value="C:cytosol"/>
    <property type="evidence" value="ECO:0007669"/>
    <property type="project" value="TreeGrafter"/>
</dbReference>
<evidence type="ECO:0000313" key="16">
    <source>
        <dbReference type="Proteomes" id="UP000512286"/>
    </source>
</evidence>
<dbReference type="CDD" id="cd02274">
    <property type="entry name" value="DHDPR_N"/>
    <property type="match status" value="1"/>
</dbReference>
<dbReference type="GO" id="GO:0009089">
    <property type="term" value="P:lysine biosynthetic process via diaminopimelate"/>
    <property type="evidence" value="ECO:0007669"/>
    <property type="project" value="UniProtKB-UniRule"/>
</dbReference>
<sequence>MKGELLMIKVCLLGLGRTGKEIAKVLLEEEDIDLTFVVCSKDSEKANRDLGDVLNISNTGVNVIEPDDLEGYILKYKPQVAIDFSKSEAAIENAKILSKMKIKIIIGTTGFNELQHKKLVNLARENKTAIVHAPNITVGVNVLMTLTNIAAGILQDYDSTIIESHFKEKKEAPTSTAKKIANEIVKGHAYEEKINNIDINSIPILSVRAGGIVGRHKVIMAGEHDKIEITHESFSRKAFALGALRAVRFIVDKIGYYEMDDVLNLKEIMNKFSERSILVNQMEN</sequence>
<organism evidence="15 16">
    <name type="scientific">Clostridium intestinale</name>
    <dbReference type="NCBI Taxonomy" id="36845"/>
    <lineage>
        <taxon>Bacteria</taxon>
        <taxon>Bacillati</taxon>
        <taxon>Bacillota</taxon>
        <taxon>Clostridia</taxon>
        <taxon>Eubacteriales</taxon>
        <taxon>Clostridiaceae</taxon>
        <taxon>Clostridium</taxon>
    </lineage>
</organism>
<evidence type="ECO:0000256" key="5">
    <source>
        <dbReference type="ARBA" id="ARBA00023002"/>
    </source>
</evidence>
<feature type="active site" description="Proton donor/acceptor" evidence="12">
    <location>
        <position position="165"/>
    </location>
</feature>
<dbReference type="Proteomes" id="UP000512286">
    <property type="component" value="Chromosome"/>
</dbReference>
<keyword evidence="3 12" id="KW-0521">NADP</keyword>
<comment type="subunit">
    <text evidence="12">Homotetramer.</text>
</comment>
<evidence type="ECO:0000256" key="7">
    <source>
        <dbReference type="ARBA" id="ARBA00023154"/>
    </source>
</evidence>
<proteinExistence type="inferred from homology"/>
<comment type="catalytic activity">
    <reaction evidence="11 12">
        <text>(S)-2,3,4,5-tetrahydrodipicolinate + NAD(+) + H2O = (2S,4S)-4-hydroxy-2,3,4,5-tetrahydrodipicolinate + NADH + H(+)</text>
        <dbReference type="Rhea" id="RHEA:35323"/>
        <dbReference type="ChEBI" id="CHEBI:15377"/>
        <dbReference type="ChEBI" id="CHEBI:15378"/>
        <dbReference type="ChEBI" id="CHEBI:16845"/>
        <dbReference type="ChEBI" id="CHEBI:57540"/>
        <dbReference type="ChEBI" id="CHEBI:57945"/>
        <dbReference type="ChEBI" id="CHEBI:67139"/>
        <dbReference type="EC" id="1.17.1.8"/>
    </reaction>
</comment>
<comment type="pathway">
    <text evidence="8 12">Amino-acid biosynthesis; L-lysine biosynthesis via DAP pathway; (S)-tetrahydrodipicolinate from L-aspartate: step 4/4.</text>
</comment>
<keyword evidence="4 12" id="KW-0220">Diaminopimelate biosynthesis</keyword>
<keyword evidence="6 12" id="KW-0520">NAD</keyword>
<dbReference type="PANTHER" id="PTHR20836">
    <property type="entry name" value="DIHYDRODIPICOLINATE REDUCTASE"/>
    <property type="match status" value="1"/>
</dbReference>
<comment type="function">
    <text evidence="12">Catalyzes the conversion of 4-hydroxy-tetrahydrodipicolinate (HTPA) to tetrahydrodipicolinate.</text>
</comment>
<dbReference type="Pfam" id="PF05173">
    <property type="entry name" value="DapB_C"/>
    <property type="match status" value="1"/>
</dbReference>
<dbReference type="InterPro" id="IPR023940">
    <property type="entry name" value="DHDPR_bac"/>
</dbReference>
<comment type="catalytic activity">
    <reaction evidence="10 12">
        <text>(S)-2,3,4,5-tetrahydrodipicolinate + NADP(+) + H2O = (2S,4S)-4-hydroxy-2,3,4,5-tetrahydrodipicolinate + NADPH + H(+)</text>
        <dbReference type="Rhea" id="RHEA:35331"/>
        <dbReference type="ChEBI" id="CHEBI:15377"/>
        <dbReference type="ChEBI" id="CHEBI:15378"/>
        <dbReference type="ChEBI" id="CHEBI:16845"/>
        <dbReference type="ChEBI" id="CHEBI:57783"/>
        <dbReference type="ChEBI" id="CHEBI:58349"/>
        <dbReference type="ChEBI" id="CHEBI:67139"/>
        <dbReference type="EC" id="1.17.1.8"/>
    </reaction>
</comment>
<dbReference type="SUPFAM" id="SSF55347">
    <property type="entry name" value="Glyceraldehyde-3-phosphate dehydrogenase-like, C-terminal domain"/>
    <property type="match status" value="1"/>
</dbReference>
<dbReference type="GO" id="GO:0008839">
    <property type="term" value="F:4-hydroxy-tetrahydrodipicolinate reductase"/>
    <property type="evidence" value="ECO:0007669"/>
    <property type="project" value="UniProtKB-UniRule"/>
</dbReference>
<dbReference type="InterPro" id="IPR036291">
    <property type="entry name" value="NAD(P)-bd_dom_sf"/>
</dbReference>
<dbReference type="UniPathway" id="UPA00034">
    <property type="reaction ID" value="UER00018"/>
</dbReference>
<evidence type="ECO:0000256" key="9">
    <source>
        <dbReference type="ARBA" id="ARBA00038983"/>
    </source>
</evidence>
<dbReference type="GO" id="GO:0019877">
    <property type="term" value="P:diaminopimelate biosynthetic process"/>
    <property type="evidence" value="ECO:0007669"/>
    <property type="project" value="UniProtKB-UniRule"/>
</dbReference>
<comment type="similarity">
    <text evidence="1 12">Belongs to the DapB family.</text>
</comment>
<dbReference type="NCBIfam" id="TIGR00036">
    <property type="entry name" value="dapB"/>
    <property type="match status" value="1"/>
</dbReference>
<dbReference type="Pfam" id="PF01113">
    <property type="entry name" value="DapB_N"/>
    <property type="match status" value="1"/>
</dbReference>
<dbReference type="AlphaFoldDB" id="A0A7D6W145"/>
<comment type="subcellular location">
    <subcellularLocation>
        <location evidence="12">Cytoplasm</location>
    </subcellularLocation>
</comment>
<feature type="domain" description="Dihydrodipicolinate reductase N-terminal" evidence="13">
    <location>
        <begin position="8"/>
        <end position="135"/>
    </location>
</feature>
<evidence type="ECO:0000256" key="2">
    <source>
        <dbReference type="ARBA" id="ARBA00022605"/>
    </source>
</evidence>
<feature type="domain" description="Dihydrodipicolinate reductase C-terminal" evidence="14">
    <location>
        <begin position="139"/>
        <end position="263"/>
    </location>
</feature>
<dbReference type="PIRSF" id="PIRSF000161">
    <property type="entry name" value="DHPR"/>
    <property type="match status" value="1"/>
</dbReference>
<feature type="binding site" evidence="12">
    <location>
        <position position="48"/>
    </location>
    <ligand>
        <name>NADP(+)</name>
        <dbReference type="ChEBI" id="CHEBI:58349"/>
    </ligand>
</feature>
<evidence type="ECO:0000256" key="4">
    <source>
        <dbReference type="ARBA" id="ARBA00022915"/>
    </source>
</evidence>
<dbReference type="Gene3D" id="3.40.50.720">
    <property type="entry name" value="NAD(P)-binding Rossmann-like Domain"/>
    <property type="match status" value="1"/>
</dbReference>
<comment type="caution">
    <text evidence="12">Was originally thought to be a dihydrodipicolinate reductase (DHDPR), catalyzing the conversion of dihydrodipicolinate to tetrahydrodipicolinate. However, it was shown in E.coli that the substrate of the enzymatic reaction is not dihydrodipicolinate (DHDP) but in fact (2S,4S)-4-hydroxy-2,3,4,5-tetrahydrodipicolinic acid (HTPA), the product released by the DapA-catalyzed reaction.</text>
</comment>
<keyword evidence="7 12" id="KW-0457">Lysine biosynthesis</keyword>
<dbReference type="GO" id="GO:0051287">
    <property type="term" value="F:NAD binding"/>
    <property type="evidence" value="ECO:0007669"/>
    <property type="project" value="UniProtKB-UniRule"/>
</dbReference>
<dbReference type="HAMAP" id="MF_00102">
    <property type="entry name" value="DapB"/>
    <property type="match status" value="1"/>
</dbReference>
<keyword evidence="12" id="KW-0963">Cytoplasm</keyword>
<dbReference type="EMBL" id="CP059378">
    <property type="protein sequence ID" value="QLY80451.1"/>
    <property type="molecule type" value="Genomic_DNA"/>
</dbReference>
<feature type="active site" description="Proton donor" evidence="12">
    <location>
        <position position="169"/>
    </location>
</feature>
<dbReference type="Gene3D" id="3.30.360.10">
    <property type="entry name" value="Dihydrodipicolinate Reductase, domain 2"/>
    <property type="match status" value="1"/>
</dbReference>
<dbReference type="SUPFAM" id="SSF51735">
    <property type="entry name" value="NAD(P)-binding Rossmann-fold domains"/>
    <property type="match status" value="1"/>
</dbReference>
<protein>
    <recommendedName>
        <fullName evidence="9 12">4-hydroxy-tetrahydrodipicolinate reductase</fullName>
        <shortName evidence="12">HTPA reductase</shortName>
        <ecNumber evidence="9 12">1.17.1.8</ecNumber>
    </recommendedName>
</protein>
<name>A0A7D6W145_9CLOT</name>
<keyword evidence="2 12" id="KW-0028">Amino-acid biosynthesis</keyword>
<evidence type="ECO:0000256" key="10">
    <source>
        <dbReference type="ARBA" id="ARBA00049080"/>
    </source>
</evidence>
<reference evidence="15 16" key="1">
    <citation type="submission" date="2020-07" db="EMBL/GenBank/DDBJ databases">
        <title>Electron transfer.</title>
        <authorList>
            <person name="Huang L."/>
            <person name="Liu X."/>
            <person name="Zhou S."/>
        </authorList>
    </citation>
    <scope>NUCLEOTIDE SEQUENCE [LARGE SCALE GENOMIC DNA]</scope>
    <source>
        <strain evidence="15 16">Lx1</strain>
    </source>
</reference>
<evidence type="ECO:0000256" key="3">
    <source>
        <dbReference type="ARBA" id="ARBA00022857"/>
    </source>
</evidence>